<reference evidence="1" key="2">
    <citation type="submission" date="2020-09" db="EMBL/GenBank/DDBJ databases">
        <authorList>
            <person name="Sun Q."/>
            <person name="Kim S."/>
        </authorList>
    </citation>
    <scope>NUCLEOTIDE SEQUENCE</scope>
    <source>
        <strain evidence="1">KCTC 42651</strain>
    </source>
</reference>
<proteinExistence type="predicted"/>
<dbReference type="RefSeq" id="WP_189992940.1">
    <property type="nucleotide sequence ID" value="NZ_BMZS01000010.1"/>
</dbReference>
<protein>
    <submittedName>
        <fullName evidence="1">Uncharacterized protein</fullName>
    </submittedName>
</protein>
<evidence type="ECO:0000313" key="1">
    <source>
        <dbReference type="EMBL" id="GHD57919.1"/>
    </source>
</evidence>
<dbReference type="SUPFAM" id="SSF52540">
    <property type="entry name" value="P-loop containing nucleoside triphosphate hydrolases"/>
    <property type="match status" value="1"/>
</dbReference>
<gene>
    <name evidence="1" type="ORF">GCM10017083_40000</name>
</gene>
<dbReference type="InterPro" id="IPR027417">
    <property type="entry name" value="P-loop_NTPase"/>
</dbReference>
<evidence type="ECO:0000313" key="2">
    <source>
        <dbReference type="Proteomes" id="UP000630353"/>
    </source>
</evidence>
<name>A0A918XUS6_9PROT</name>
<reference evidence="1" key="1">
    <citation type="journal article" date="2014" name="Int. J. Syst. Evol. Microbiol.">
        <title>Complete genome sequence of Corynebacterium casei LMG S-19264T (=DSM 44701T), isolated from a smear-ripened cheese.</title>
        <authorList>
            <consortium name="US DOE Joint Genome Institute (JGI-PGF)"/>
            <person name="Walter F."/>
            <person name="Albersmeier A."/>
            <person name="Kalinowski J."/>
            <person name="Ruckert C."/>
        </authorList>
    </citation>
    <scope>NUCLEOTIDE SEQUENCE</scope>
    <source>
        <strain evidence="1">KCTC 42651</strain>
    </source>
</reference>
<dbReference type="EMBL" id="BMZS01000010">
    <property type="protein sequence ID" value="GHD57919.1"/>
    <property type="molecule type" value="Genomic_DNA"/>
</dbReference>
<comment type="caution">
    <text evidence="1">The sequence shown here is derived from an EMBL/GenBank/DDBJ whole genome shotgun (WGS) entry which is preliminary data.</text>
</comment>
<accession>A0A918XUS6</accession>
<keyword evidence="2" id="KW-1185">Reference proteome</keyword>
<sequence length="280" mass="31286">MDGRRTPYFLVLSQAKTGTTTLDETLSAVLSPGTYLGRFHDHRLRPVDPTTMPPKKLTVHRRNLDILDRVRRLDPESGRLVVVTAVRDPVARIYSHFFEKRVYPSETLRGTIADDWSEERFVAAFRADFRATLGPLLTVELAFLPDVLNDGLALEFPNLGFRGVADRLGRVGPYARYESGAIVGLVLPHDGLLGALRRALADLGDGPPAIPETVANAGASRGFGRLYRAFMDRVPFPDRMLELAYRSPMPRLLHSPPEIAAMRERWLDRWRTGGGSDRSV</sequence>
<dbReference type="AlphaFoldDB" id="A0A918XUS6"/>
<organism evidence="1 2">
    <name type="scientific">Thalassobaculum fulvum</name>
    <dbReference type="NCBI Taxonomy" id="1633335"/>
    <lineage>
        <taxon>Bacteria</taxon>
        <taxon>Pseudomonadati</taxon>
        <taxon>Pseudomonadota</taxon>
        <taxon>Alphaproteobacteria</taxon>
        <taxon>Rhodospirillales</taxon>
        <taxon>Thalassobaculaceae</taxon>
        <taxon>Thalassobaculum</taxon>
    </lineage>
</organism>
<dbReference type="Proteomes" id="UP000630353">
    <property type="component" value="Unassembled WGS sequence"/>
</dbReference>